<comment type="subunit">
    <text evidence="16">Monomer. Interacts with ERBB2 (preferentially with the tyrosine phosphorylated form); this interaction occurs at the cell membrane and is increased in a growth factor heregulin-dependent manner. Interacts with SHC1; this interaction may mediate the binding of CPNE3 with ERBB2. Interacts with RACK1.</text>
</comment>
<dbReference type="InterPro" id="IPR002035">
    <property type="entry name" value="VWF_A"/>
</dbReference>
<dbReference type="PANTHER" id="PTHR10857">
    <property type="entry name" value="COPINE"/>
    <property type="match status" value="1"/>
</dbReference>
<evidence type="ECO:0000256" key="8">
    <source>
        <dbReference type="ARBA" id="ARBA00022553"/>
    </source>
</evidence>
<dbReference type="SMART" id="SM00327">
    <property type="entry name" value="VWA"/>
    <property type="match status" value="1"/>
</dbReference>
<dbReference type="SMART" id="SM00239">
    <property type="entry name" value="C2"/>
    <property type="match status" value="2"/>
</dbReference>
<evidence type="ECO:0000256" key="14">
    <source>
        <dbReference type="ARBA" id="ARBA00023242"/>
    </source>
</evidence>
<dbReference type="SUPFAM" id="SSF53300">
    <property type="entry name" value="vWA-like"/>
    <property type="match status" value="1"/>
</dbReference>
<dbReference type="PANTHER" id="PTHR10857:SF106">
    <property type="entry name" value="C2 DOMAIN-CONTAINING PROTEIN"/>
    <property type="match status" value="1"/>
</dbReference>
<keyword evidence="14" id="KW-0539">Nucleus</keyword>
<dbReference type="InterPro" id="IPR036465">
    <property type="entry name" value="vWFA_dom_sf"/>
</dbReference>
<sequence>MSQQGYFNIQDEGFFSKVEISVSCQNLQDLDRFTKSDPMVVLFTPDKSQNRWIEYDRTEVKWNDLNPRFVKNFVMEYHFEENQKLRFVVFHVANEKKGLGSQKPIGETTCVLSQLVSSNSGVVTHDLTLPNKKGKRGTIQIFCEEVRAMSYLAKFRFSGKKLDKMDFFGKSDPFLVISKCQEGNKYVPVVQTNFIKRTLNPTWQPFTVSVSKLCNGDFDRPLRFEVYDWNRTSASDLIGFARTTMRELQEGTKRTWELVNPRKKKKKRKYKNSGTLHMLHCEMIQQHTFLDYIAGGCDINLIIAIDFTASNGNPNNPNSLHFNNQRNPNPYVRAIASTTEILLYYDSDGLVPVYGFGCKIPPSWQVSHCFPCNFNYENPEVKGVSGVLQSYQFALSNIRLHGPTLFAPVIRVASQFASQNVTQEDQQFFILLIITDGVINDMEATIDCIVEASTLPLAIVIVGVGNADFEAMDVLDADEVPLKSSKGQVMKRDIVNFIPYNEYINKSQSLFAKAVLEEIPLQVTSYFKMKGIVPNQRQQVQQQQLQQQQLQQQQLQMQQQQLQMQQQNKK</sequence>
<comment type="function">
    <text evidence="15">Calcium-dependent phospholipid-binding protein that plays a role in ERBB2-mediated tumor cell migration in response to growth factor heregulin stimulation.</text>
</comment>
<keyword evidence="12" id="KW-0965">Cell junction</keyword>
<evidence type="ECO:0000256" key="15">
    <source>
        <dbReference type="ARBA" id="ARBA00058857"/>
    </source>
</evidence>
<dbReference type="GO" id="GO:0005737">
    <property type="term" value="C:cytoplasm"/>
    <property type="evidence" value="ECO:0007669"/>
    <property type="project" value="UniProtKB-SubCell"/>
</dbReference>
<evidence type="ECO:0000256" key="19">
    <source>
        <dbReference type="SAM" id="Coils"/>
    </source>
</evidence>
<keyword evidence="7" id="KW-0963">Cytoplasm</keyword>
<proteinExistence type="inferred from homology"/>
<keyword evidence="6" id="KW-1003">Cell membrane</keyword>
<evidence type="ECO:0000256" key="6">
    <source>
        <dbReference type="ARBA" id="ARBA00022475"/>
    </source>
</evidence>
<evidence type="ECO:0000256" key="10">
    <source>
        <dbReference type="ARBA" id="ARBA00022737"/>
    </source>
</evidence>
<evidence type="ECO:0000256" key="13">
    <source>
        <dbReference type="ARBA" id="ARBA00023136"/>
    </source>
</evidence>
<dbReference type="AlphaFoldDB" id="A0AAV7Y7D2"/>
<evidence type="ECO:0000256" key="5">
    <source>
        <dbReference type="ARBA" id="ARBA00009048"/>
    </source>
</evidence>
<dbReference type="PROSITE" id="PS50004">
    <property type="entry name" value="C2"/>
    <property type="match status" value="2"/>
</dbReference>
<dbReference type="GO" id="GO:0005634">
    <property type="term" value="C:nucleus"/>
    <property type="evidence" value="ECO:0007669"/>
    <property type="project" value="UniProtKB-SubCell"/>
</dbReference>
<protein>
    <recommendedName>
        <fullName evidence="17">Copine-3</fullName>
    </recommendedName>
    <alternativeName>
        <fullName evidence="18">Copine III</fullName>
    </alternativeName>
</protein>
<comment type="caution">
    <text evidence="21">The sequence shown here is derived from an EMBL/GenBank/DDBJ whole genome shotgun (WGS) entry which is preliminary data.</text>
</comment>
<evidence type="ECO:0000256" key="12">
    <source>
        <dbReference type="ARBA" id="ARBA00022949"/>
    </source>
</evidence>
<keyword evidence="11" id="KW-0106">Calcium</keyword>
<keyword evidence="9" id="KW-0479">Metal-binding</keyword>
<dbReference type="InterPro" id="IPR035892">
    <property type="entry name" value="C2_domain_sf"/>
</dbReference>
<dbReference type="EMBL" id="JANTQA010000070">
    <property type="protein sequence ID" value="KAJ3424760.1"/>
    <property type="molecule type" value="Genomic_DNA"/>
</dbReference>
<dbReference type="InterPro" id="IPR045052">
    <property type="entry name" value="Copine"/>
</dbReference>
<dbReference type="FunFam" id="2.60.40.150:FF:000099">
    <property type="entry name" value="Copine 3"/>
    <property type="match status" value="1"/>
</dbReference>
<evidence type="ECO:0000256" key="7">
    <source>
        <dbReference type="ARBA" id="ARBA00022490"/>
    </source>
</evidence>
<feature type="domain" description="C2" evidence="20">
    <location>
        <begin position="1"/>
        <end position="125"/>
    </location>
</feature>
<dbReference type="Gene3D" id="2.60.40.150">
    <property type="entry name" value="C2 domain"/>
    <property type="match status" value="2"/>
</dbReference>
<dbReference type="GO" id="GO:0046872">
    <property type="term" value="F:metal ion binding"/>
    <property type="evidence" value="ECO:0007669"/>
    <property type="project" value="UniProtKB-KW"/>
</dbReference>
<evidence type="ECO:0000256" key="17">
    <source>
        <dbReference type="ARBA" id="ARBA00074834"/>
    </source>
</evidence>
<dbReference type="Proteomes" id="UP001146793">
    <property type="component" value="Unassembled WGS sequence"/>
</dbReference>
<dbReference type="GO" id="GO:0005544">
    <property type="term" value="F:calcium-dependent phospholipid binding"/>
    <property type="evidence" value="ECO:0007669"/>
    <property type="project" value="InterPro"/>
</dbReference>
<dbReference type="GO" id="GO:0005925">
    <property type="term" value="C:focal adhesion"/>
    <property type="evidence" value="ECO:0007669"/>
    <property type="project" value="UniProtKB-SubCell"/>
</dbReference>
<gene>
    <name evidence="21" type="ORF">M0812_27185</name>
</gene>
<dbReference type="InterPro" id="IPR037768">
    <property type="entry name" value="C2B_Copine"/>
</dbReference>
<evidence type="ECO:0000256" key="1">
    <source>
        <dbReference type="ARBA" id="ARBA00004123"/>
    </source>
</evidence>
<keyword evidence="19" id="KW-0175">Coiled coil</keyword>
<feature type="coiled-coil region" evidence="19">
    <location>
        <begin position="533"/>
        <end position="570"/>
    </location>
</feature>
<keyword evidence="10" id="KW-0677">Repeat</keyword>
<accession>A0AAV7Y7D2</accession>
<dbReference type="GO" id="GO:0005886">
    <property type="term" value="C:plasma membrane"/>
    <property type="evidence" value="ECO:0007669"/>
    <property type="project" value="UniProtKB-SubCell"/>
</dbReference>
<keyword evidence="13" id="KW-0472">Membrane</keyword>
<dbReference type="GO" id="GO:0071277">
    <property type="term" value="P:cellular response to calcium ion"/>
    <property type="evidence" value="ECO:0007669"/>
    <property type="project" value="TreeGrafter"/>
</dbReference>
<evidence type="ECO:0000256" key="3">
    <source>
        <dbReference type="ARBA" id="ARBA00004246"/>
    </source>
</evidence>
<evidence type="ECO:0000313" key="22">
    <source>
        <dbReference type="Proteomes" id="UP001146793"/>
    </source>
</evidence>
<feature type="domain" description="C2" evidence="20">
    <location>
        <begin position="135"/>
        <end position="258"/>
    </location>
</feature>
<evidence type="ECO:0000313" key="21">
    <source>
        <dbReference type="EMBL" id="KAJ3424760.1"/>
    </source>
</evidence>
<name>A0AAV7Y7D2_9EUKA</name>
<dbReference type="InterPro" id="IPR000008">
    <property type="entry name" value="C2_dom"/>
</dbReference>
<dbReference type="SUPFAM" id="SSF49562">
    <property type="entry name" value="C2 domain (Calcium/lipid-binding domain, CaLB)"/>
    <property type="match status" value="2"/>
</dbReference>
<evidence type="ECO:0000256" key="16">
    <source>
        <dbReference type="ARBA" id="ARBA00065466"/>
    </source>
</evidence>
<evidence type="ECO:0000259" key="20">
    <source>
        <dbReference type="PROSITE" id="PS50004"/>
    </source>
</evidence>
<reference evidence="21" key="1">
    <citation type="submission" date="2022-08" db="EMBL/GenBank/DDBJ databases">
        <title>Novel sulphate-reducing endosymbionts in the free-living metamonad Anaeramoeba.</title>
        <authorList>
            <person name="Jerlstrom-Hultqvist J."/>
            <person name="Cepicka I."/>
            <person name="Gallot-Lavallee L."/>
            <person name="Salas-Leiva D."/>
            <person name="Curtis B.A."/>
            <person name="Zahonova K."/>
            <person name="Pipaliya S."/>
            <person name="Dacks J."/>
            <person name="Roger A.J."/>
        </authorList>
    </citation>
    <scope>NUCLEOTIDE SEQUENCE</scope>
    <source>
        <strain evidence="21">Busselton2</strain>
    </source>
</reference>
<dbReference type="FunFam" id="2.60.40.150:FF:000042">
    <property type="entry name" value="Copine 3"/>
    <property type="match status" value="1"/>
</dbReference>
<dbReference type="InterPro" id="IPR010734">
    <property type="entry name" value="Copine_C"/>
</dbReference>
<dbReference type="CDD" id="cd04048">
    <property type="entry name" value="C2A_Copine"/>
    <property type="match status" value="1"/>
</dbReference>
<keyword evidence="8" id="KW-0597">Phosphoprotein</keyword>
<evidence type="ECO:0000256" key="11">
    <source>
        <dbReference type="ARBA" id="ARBA00022837"/>
    </source>
</evidence>
<organism evidence="21 22">
    <name type="scientific">Anaeramoeba flamelloides</name>
    <dbReference type="NCBI Taxonomy" id="1746091"/>
    <lineage>
        <taxon>Eukaryota</taxon>
        <taxon>Metamonada</taxon>
        <taxon>Anaeramoebidae</taxon>
        <taxon>Anaeramoeba</taxon>
    </lineage>
</organism>
<dbReference type="Pfam" id="PF00168">
    <property type="entry name" value="C2"/>
    <property type="match status" value="2"/>
</dbReference>
<comment type="similarity">
    <text evidence="5">Belongs to the copine family.</text>
</comment>
<comment type="subcellular location">
    <subcellularLocation>
        <location evidence="3">Cell junction</location>
        <location evidence="3">Focal adhesion</location>
    </subcellularLocation>
    <subcellularLocation>
        <location evidence="2">Cell membrane</location>
    </subcellularLocation>
    <subcellularLocation>
        <location evidence="4">Cytoplasm</location>
    </subcellularLocation>
    <subcellularLocation>
        <location evidence="1">Nucleus</location>
    </subcellularLocation>
</comment>
<evidence type="ECO:0000256" key="9">
    <source>
        <dbReference type="ARBA" id="ARBA00022723"/>
    </source>
</evidence>
<evidence type="ECO:0000256" key="18">
    <source>
        <dbReference type="ARBA" id="ARBA00076171"/>
    </source>
</evidence>
<dbReference type="CDD" id="cd04047">
    <property type="entry name" value="C2B_Copine"/>
    <property type="match status" value="1"/>
</dbReference>
<evidence type="ECO:0000256" key="2">
    <source>
        <dbReference type="ARBA" id="ARBA00004236"/>
    </source>
</evidence>
<evidence type="ECO:0000256" key="4">
    <source>
        <dbReference type="ARBA" id="ARBA00004496"/>
    </source>
</evidence>
<dbReference type="Pfam" id="PF07002">
    <property type="entry name" value="Copine"/>
    <property type="match status" value="1"/>
</dbReference>